<organism evidence="5">
    <name type="scientific">uncultured Caudovirales phage</name>
    <dbReference type="NCBI Taxonomy" id="2100421"/>
    <lineage>
        <taxon>Viruses</taxon>
        <taxon>Duplodnaviria</taxon>
        <taxon>Heunggongvirae</taxon>
        <taxon>Uroviricota</taxon>
        <taxon>Caudoviricetes</taxon>
        <taxon>Peduoviridae</taxon>
        <taxon>Maltschvirus</taxon>
        <taxon>Maltschvirus maltsch</taxon>
    </lineage>
</organism>
<protein>
    <submittedName>
        <fullName evidence="5">Uncharacterized protein</fullName>
    </submittedName>
</protein>
<dbReference type="EMBL" id="LR797048">
    <property type="protein sequence ID" value="CAB4184280.1"/>
    <property type="molecule type" value="Genomic_DNA"/>
</dbReference>
<evidence type="ECO:0000313" key="5">
    <source>
        <dbReference type="EMBL" id="CAB4214115.1"/>
    </source>
</evidence>
<sequence>MNYKVLQDQQWHLDKKVPLALIVTLVLQSGTFIWWAAKADNRLDNLERISAISSPQIERIVKIETKMDSIVDNLNDVKVMLRIRALTPSPSQN</sequence>
<keyword evidence="1" id="KW-0812">Transmembrane</keyword>
<reference evidence="5" key="1">
    <citation type="submission" date="2020-05" db="EMBL/GenBank/DDBJ databases">
        <authorList>
            <person name="Chiriac C."/>
            <person name="Salcher M."/>
            <person name="Ghai R."/>
            <person name="Kavagutti S V."/>
        </authorList>
    </citation>
    <scope>NUCLEOTIDE SEQUENCE</scope>
</reference>
<keyword evidence="1" id="KW-0472">Membrane</keyword>
<dbReference type="EMBL" id="LR797291">
    <property type="protein sequence ID" value="CAB4200262.1"/>
    <property type="molecule type" value="Genomic_DNA"/>
</dbReference>
<accession>A0A6J5SHR1</accession>
<feature type="transmembrane region" description="Helical" evidence="1">
    <location>
        <begin position="20"/>
        <end position="37"/>
    </location>
</feature>
<keyword evidence="1" id="KW-1133">Transmembrane helix</keyword>
<proteinExistence type="predicted"/>
<dbReference type="EMBL" id="LR797404">
    <property type="protein sequence ID" value="CAB4214115.1"/>
    <property type="molecule type" value="Genomic_DNA"/>
</dbReference>
<evidence type="ECO:0000313" key="2">
    <source>
        <dbReference type="EMBL" id="CAB4171512.1"/>
    </source>
</evidence>
<evidence type="ECO:0000256" key="1">
    <source>
        <dbReference type="SAM" id="Phobius"/>
    </source>
</evidence>
<evidence type="ECO:0000313" key="3">
    <source>
        <dbReference type="EMBL" id="CAB4184280.1"/>
    </source>
</evidence>
<name>A0A6J5SHR1_9CAUD</name>
<evidence type="ECO:0000313" key="4">
    <source>
        <dbReference type="EMBL" id="CAB4200262.1"/>
    </source>
</evidence>
<gene>
    <name evidence="3" type="ORF">UFOVP1097_42</name>
    <name evidence="4" type="ORF">UFOVP1349_36</name>
    <name evidence="5" type="ORF">UFOVP1456_16</name>
    <name evidence="2" type="ORF">UFOVP925_7</name>
</gene>
<dbReference type="EMBL" id="LR796876">
    <property type="protein sequence ID" value="CAB4171512.1"/>
    <property type="molecule type" value="Genomic_DNA"/>
</dbReference>